<comment type="catalytic activity">
    <reaction evidence="1">
        <text>Hydrolysis of terminal non-reducing N-acetyl-D-hexosamine residues in N-acetyl-beta-D-hexosaminides.</text>
        <dbReference type="EC" id="3.2.1.52"/>
    </reaction>
</comment>
<feature type="chain" id="PRO_5018997938" description="beta-N-acetylhexosaminidase" evidence="7">
    <location>
        <begin position="22"/>
        <end position="643"/>
    </location>
</feature>
<dbReference type="Gene3D" id="3.20.20.80">
    <property type="entry name" value="Glycosidases"/>
    <property type="match status" value="1"/>
</dbReference>
<evidence type="ECO:0000259" key="8">
    <source>
        <dbReference type="Pfam" id="PF00728"/>
    </source>
</evidence>
<protein>
    <recommendedName>
        <fullName evidence="3">beta-N-acetylhexosaminidase</fullName>
        <ecNumber evidence="3">3.2.1.52</ecNumber>
    </recommendedName>
</protein>
<evidence type="ECO:0000256" key="2">
    <source>
        <dbReference type="ARBA" id="ARBA00006285"/>
    </source>
</evidence>
<dbReference type="PANTHER" id="PTHR22600">
    <property type="entry name" value="BETA-HEXOSAMINIDASE"/>
    <property type="match status" value="1"/>
</dbReference>
<dbReference type="CDD" id="cd06563">
    <property type="entry name" value="GH20_chitobiase-like"/>
    <property type="match status" value="1"/>
</dbReference>
<dbReference type="InterPro" id="IPR029018">
    <property type="entry name" value="Hex-like_dom2"/>
</dbReference>
<dbReference type="RefSeq" id="WP_119671942.1">
    <property type="nucleotide sequence ID" value="NZ_QXED01000020.1"/>
</dbReference>
<comment type="caution">
    <text evidence="10">The sequence shown here is derived from an EMBL/GenBank/DDBJ whole genome shotgun (WGS) entry which is preliminary data.</text>
</comment>
<gene>
    <name evidence="10" type="ORF">DYU11_32555</name>
</gene>
<evidence type="ECO:0000256" key="6">
    <source>
        <dbReference type="PIRSR" id="PIRSR625705-1"/>
    </source>
</evidence>
<dbReference type="InterPro" id="IPR017853">
    <property type="entry name" value="GH"/>
</dbReference>
<dbReference type="GO" id="GO:0004563">
    <property type="term" value="F:beta-N-acetylhexosaminidase activity"/>
    <property type="evidence" value="ECO:0007669"/>
    <property type="project" value="UniProtKB-EC"/>
</dbReference>
<keyword evidence="4" id="KW-0378">Hydrolase</keyword>
<dbReference type="OrthoDB" id="9763537at2"/>
<dbReference type="AlphaFoldDB" id="A0A418LVN5"/>
<dbReference type="Pfam" id="PF00728">
    <property type="entry name" value="Glyco_hydro_20"/>
    <property type="match status" value="1"/>
</dbReference>
<dbReference type="InterPro" id="IPR015883">
    <property type="entry name" value="Glyco_hydro_20_cat"/>
</dbReference>
<evidence type="ECO:0000256" key="4">
    <source>
        <dbReference type="ARBA" id="ARBA00022801"/>
    </source>
</evidence>
<evidence type="ECO:0000313" key="11">
    <source>
        <dbReference type="Proteomes" id="UP000283523"/>
    </source>
</evidence>
<keyword evidence="11" id="KW-1185">Reference proteome</keyword>
<comment type="similarity">
    <text evidence="2">Belongs to the glycosyl hydrolase 20 family.</text>
</comment>
<sequence>MKLLIAALFSASLTVVQPGLAQSTTTRTDGASSIHLIPQPVELTPQTGQFRLTKASTITYDGQAAEAVAGQLAQFLNRSTGFALRPRAGKAGSVHLQLNAQPSETLGREGYTLNVTPKGVMLSANQPAGLFYGMQSLLQLFPKDVESPSVASAVWTAPAVRITDYPRFGWRGIMLDVSRHFFTKDEVKQYIDQMARYKFNTFHWHLTDDNGWRIEIKSLPKLTQVGAWRVARSGHFGDRAEPKPGEPTPVGGFYTQDDIREIIRYASDRNVTIVPEVDVPGHSMAALAAYPELSCTKQPVSVNPGTPFSEWYGNGTFRMKVENTLNPSDEKVYEFLDKVFTEMAQLFPNQYIHVGGDECYKGYWANDPGCQALMKKLGIRHVEDLQGYFMNRVEKILAAKGKKLLGWDEILEGGISPGATVMSWRGTKGGIEAAQMGHDVVMTPTTYAYLDYVQGEPTIDPPIYANLRLKKCYGFEPVPAGVDAKRILGGQGNLWTEQIPTLRYAQYMTWPRGWALAEVYWSPAAAKNWERFVQRMENHFERADQAGINVSRAIYDPIIRTRQNGDKLMLEMETEVPGIELRYSFDDTMPDRQSAVYAQPVELPDGPITLRVQPYRNGQPIGHFITLPRTALQQRLNKAMGMF</sequence>
<evidence type="ECO:0000256" key="5">
    <source>
        <dbReference type="ARBA" id="ARBA00023295"/>
    </source>
</evidence>
<feature type="domain" description="Glycoside hydrolase family 20 catalytic" evidence="8">
    <location>
        <begin position="168"/>
        <end position="523"/>
    </location>
</feature>
<evidence type="ECO:0000256" key="3">
    <source>
        <dbReference type="ARBA" id="ARBA00012663"/>
    </source>
</evidence>
<reference evidence="10 11" key="1">
    <citation type="submission" date="2018-08" db="EMBL/GenBank/DDBJ databases">
        <title>Fibrisoma montanum sp. nov., isolated from Danxia mountain soil.</title>
        <authorList>
            <person name="Huang Y."/>
        </authorList>
    </citation>
    <scope>NUCLEOTIDE SEQUENCE [LARGE SCALE GENOMIC DNA]</scope>
    <source>
        <strain evidence="10 11">HYT19</strain>
    </source>
</reference>
<dbReference type="GO" id="GO:0030203">
    <property type="term" value="P:glycosaminoglycan metabolic process"/>
    <property type="evidence" value="ECO:0007669"/>
    <property type="project" value="TreeGrafter"/>
</dbReference>
<feature type="domain" description="Beta-hexosaminidase bacterial type N-terminal" evidence="9">
    <location>
        <begin position="35"/>
        <end position="165"/>
    </location>
</feature>
<dbReference type="SUPFAM" id="SSF51445">
    <property type="entry name" value="(Trans)glycosidases"/>
    <property type="match status" value="1"/>
</dbReference>
<dbReference type="EC" id="3.2.1.52" evidence="3"/>
<dbReference type="PANTHER" id="PTHR22600:SF57">
    <property type="entry name" value="BETA-N-ACETYLHEXOSAMINIDASE"/>
    <property type="match status" value="1"/>
</dbReference>
<dbReference type="Gene3D" id="3.30.379.10">
    <property type="entry name" value="Chitobiase/beta-hexosaminidase domain 2-like"/>
    <property type="match status" value="1"/>
</dbReference>
<dbReference type="GO" id="GO:0005975">
    <property type="term" value="P:carbohydrate metabolic process"/>
    <property type="evidence" value="ECO:0007669"/>
    <property type="project" value="InterPro"/>
</dbReference>
<keyword evidence="5" id="KW-0326">Glycosidase</keyword>
<evidence type="ECO:0000256" key="7">
    <source>
        <dbReference type="SAM" id="SignalP"/>
    </source>
</evidence>
<dbReference type="Proteomes" id="UP000283523">
    <property type="component" value="Unassembled WGS sequence"/>
</dbReference>
<feature type="signal peptide" evidence="7">
    <location>
        <begin position="1"/>
        <end position="21"/>
    </location>
</feature>
<dbReference type="GO" id="GO:0016020">
    <property type="term" value="C:membrane"/>
    <property type="evidence" value="ECO:0007669"/>
    <property type="project" value="TreeGrafter"/>
</dbReference>
<evidence type="ECO:0000259" key="9">
    <source>
        <dbReference type="Pfam" id="PF02838"/>
    </source>
</evidence>
<accession>A0A418LVN5</accession>
<dbReference type="EMBL" id="QXED01000020">
    <property type="protein sequence ID" value="RIV17308.1"/>
    <property type="molecule type" value="Genomic_DNA"/>
</dbReference>
<feature type="active site" description="Proton donor" evidence="6">
    <location>
        <position position="358"/>
    </location>
</feature>
<dbReference type="PRINTS" id="PR00738">
    <property type="entry name" value="GLHYDRLASE20"/>
</dbReference>
<name>A0A418LVN5_9BACT</name>
<dbReference type="SUPFAM" id="SSF55545">
    <property type="entry name" value="beta-N-acetylhexosaminidase-like domain"/>
    <property type="match status" value="1"/>
</dbReference>
<dbReference type="Pfam" id="PF02838">
    <property type="entry name" value="Glyco_hydro_20b"/>
    <property type="match status" value="1"/>
</dbReference>
<evidence type="ECO:0000256" key="1">
    <source>
        <dbReference type="ARBA" id="ARBA00001231"/>
    </source>
</evidence>
<keyword evidence="7" id="KW-0732">Signal</keyword>
<dbReference type="InterPro" id="IPR025705">
    <property type="entry name" value="Beta_hexosaminidase_sua/sub"/>
</dbReference>
<organism evidence="10 11">
    <name type="scientific">Fibrisoma montanum</name>
    <dbReference type="NCBI Taxonomy" id="2305895"/>
    <lineage>
        <taxon>Bacteria</taxon>
        <taxon>Pseudomonadati</taxon>
        <taxon>Bacteroidota</taxon>
        <taxon>Cytophagia</taxon>
        <taxon>Cytophagales</taxon>
        <taxon>Spirosomataceae</taxon>
        <taxon>Fibrisoma</taxon>
    </lineage>
</organism>
<dbReference type="InterPro" id="IPR015882">
    <property type="entry name" value="HEX_bac_N"/>
</dbReference>
<proteinExistence type="inferred from homology"/>
<evidence type="ECO:0000313" key="10">
    <source>
        <dbReference type="EMBL" id="RIV17308.1"/>
    </source>
</evidence>